<dbReference type="InParanoid" id="A0A1Y2GN33"/>
<dbReference type="InterPro" id="IPR032675">
    <property type="entry name" value="LRR_dom_sf"/>
</dbReference>
<evidence type="ECO:0000259" key="2">
    <source>
        <dbReference type="Pfam" id="PF12937"/>
    </source>
</evidence>
<gene>
    <name evidence="3" type="ORF">BCR41DRAFT_422385</name>
</gene>
<dbReference type="Pfam" id="PF12937">
    <property type="entry name" value="F-box-like"/>
    <property type="match status" value="1"/>
</dbReference>
<organism evidence="3 4">
    <name type="scientific">Lobosporangium transversale</name>
    <dbReference type="NCBI Taxonomy" id="64571"/>
    <lineage>
        <taxon>Eukaryota</taxon>
        <taxon>Fungi</taxon>
        <taxon>Fungi incertae sedis</taxon>
        <taxon>Mucoromycota</taxon>
        <taxon>Mortierellomycotina</taxon>
        <taxon>Mortierellomycetes</taxon>
        <taxon>Mortierellales</taxon>
        <taxon>Mortierellaceae</taxon>
        <taxon>Lobosporangium</taxon>
    </lineage>
</organism>
<sequence>MTFILDSDPDDVASTCEPNTKHTVVTTIKIPAAVTAQPHRLNKRKSESIADTEISTTIDTKARSIPTFLTSGSSATLITVQRIETNYDTKHSVMPFPLKQQLRRSLQNSDISSEQEFAYLPQLQVMESYNNATSSPMICNTMSDKDLMEVAAGLDPAIVEEDAVAHRIRELFSAEESQKRYIQSPDMHHENKLKFLSDLMTTETQGQRLGPKQCQAHEQRLAVARAEKKVNRPIVTNPTLRSQVPQCPTLPNEILIQVLEQLIDDQPSLLSAAFVSVDWNLCATNLLYRYPSFASTLHWAFFIQTLCRNKDAKRPRTTRRRRSIIRSFSAGEEFSSHPPLQLIALQAEVNGGQPQQTQSRLNYNLGDFVRGIDLSRKIVQVDQVQCSCNKPEQPGFTASSSGSCSDSSLGSSESSSGGSSNSNINGNRNNNIKRCPVHPQQKQSLEGRITGDPLQPTHPMDINTSRVDQGTSLFVGDGLSEGSAQTCTRDRWLSNPENAYSVALSNRQRHSSDSLGSSNASYPAFMPLNRHTNLATSQRWSILWSMEHQYRQLMAQNPYTSSIGFSPLLTDISANNSVSKGARRQNTVQIPLMTQQNEGGQGNSTISSGSKSEGKSESVEVRYKKPITITASSLIQMARHCPNLEFLCLGSALMPDTLYLETGDYQSTLQPGPRTGLTYVNVTAMDGAKALGEYCPKLSKLLLAGCEWVTLDEVRYFAMFCRQLQTLDLRHCGKLDGRLGQLFVVENNHEANADSNGNIVQPESGSFKTAPSVTSNTFLGVPSVSSSPSSANTRPSLLSSRSMRLSDEAIARVLSSPITFPDLAAVKESNTVTDSPPVMNLLSIKTTSDSNSFRRVQDGAMFDLVNAASHGRLVVAALMPRPQPATQQPLQADPTLEAQEQQEGDEDREFVAAIEGESQTEATEIFPW</sequence>
<feature type="region of interest" description="Disordered" evidence="1">
    <location>
        <begin position="593"/>
        <end position="617"/>
    </location>
</feature>
<feature type="region of interest" description="Disordered" evidence="1">
    <location>
        <begin position="884"/>
        <end position="906"/>
    </location>
</feature>
<dbReference type="RefSeq" id="XP_021881002.1">
    <property type="nucleotide sequence ID" value="XM_022030148.1"/>
</dbReference>
<feature type="compositionally biased region" description="Low complexity" evidence="1">
    <location>
        <begin position="399"/>
        <end position="430"/>
    </location>
</feature>
<name>A0A1Y2GN33_9FUNG</name>
<feature type="domain" description="F-box" evidence="2">
    <location>
        <begin position="249"/>
        <end position="293"/>
    </location>
</feature>
<dbReference type="AlphaFoldDB" id="A0A1Y2GN33"/>
<dbReference type="InterPro" id="IPR001810">
    <property type="entry name" value="F-box_dom"/>
</dbReference>
<proteinExistence type="predicted"/>
<dbReference type="EMBL" id="MCFF01000020">
    <property type="protein sequence ID" value="ORZ14870.1"/>
    <property type="molecule type" value="Genomic_DNA"/>
</dbReference>
<comment type="caution">
    <text evidence="3">The sequence shown here is derived from an EMBL/GenBank/DDBJ whole genome shotgun (WGS) entry which is preliminary data.</text>
</comment>
<dbReference type="SUPFAM" id="SSF52047">
    <property type="entry name" value="RNI-like"/>
    <property type="match status" value="1"/>
</dbReference>
<dbReference type="Gene3D" id="3.80.10.10">
    <property type="entry name" value="Ribonuclease Inhibitor"/>
    <property type="match status" value="1"/>
</dbReference>
<dbReference type="OrthoDB" id="2125396at2759"/>
<feature type="compositionally biased region" description="Polar residues" evidence="1">
    <location>
        <begin position="593"/>
        <end position="606"/>
    </location>
</feature>
<reference evidence="3 4" key="1">
    <citation type="submission" date="2016-07" db="EMBL/GenBank/DDBJ databases">
        <title>Pervasive Adenine N6-methylation of Active Genes in Fungi.</title>
        <authorList>
            <consortium name="DOE Joint Genome Institute"/>
            <person name="Mondo S.J."/>
            <person name="Dannebaum R.O."/>
            <person name="Kuo R.C."/>
            <person name="Labutti K."/>
            <person name="Haridas S."/>
            <person name="Kuo A."/>
            <person name="Salamov A."/>
            <person name="Ahrendt S.R."/>
            <person name="Lipzen A."/>
            <person name="Sullivan W."/>
            <person name="Andreopoulos W.B."/>
            <person name="Clum A."/>
            <person name="Lindquist E."/>
            <person name="Daum C."/>
            <person name="Ramamoorthy G.K."/>
            <person name="Gryganskyi A."/>
            <person name="Culley D."/>
            <person name="Magnuson J.K."/>
            <person name="James T.Y."/>
            <person name="O'Malley M.A."/>
            <person name="Stajich J.E."/>
            <person name="Spatafora J.W."/>
            <person name="Visel A."/>
            <person name="Grigoriev I.V."/>
        </authorList>
    </citation>
    <scope>NUCLEOTIDE SEQUENCE [LARGE SCALE GENOMIC DNA]</scope>
    <source>
        <strain evidence="3 4">NRRL 3116</strain>
    </source>
</reference>
<evidence type="ECO:0000256" key="1">
    <source>
        <dbReference type="SAM" id="MobiDB-lite"/>
    </source>
</evidence>
<evidence type="ECO:0000313" key="4">
    <source>
        <dbReference type="Proteomes" id="UP000193648"/>
    </source>
</evidence>
<accession>A0A1Y2GN33</accession>
<dbReference type="Proteomes" id="UP000193648">
    <property type="component" value="Unassembled WGS sequence"/>
</dbReference>
<dbReference type="GeneID" id="33571991"/>
<keyword evidence="4" id="KW-1185">Reference proteome</keyword>
<evidence type="ECO:0000313" key="3">
    <source>
        <dbReference type="EMBL" id="ORZ14870.1"/>
    </source>
</evidence>
<dbReference type="STRING" id="64571.A0A1Y2GN33"/>
<feature type="region of interest" description="Disordered" evidence="1">
    <location>
        <begin position="391"/>
        <end position="442"/>
    </location>
</feature>
<protein>
    <recommendedName>
        <fullName evidence="2">F-box domain-containing protein</fullName>
    </recommendedName>
</protein>